<dbReference type="PANTHER" id="PTHR13393">
    <property type="entry name" value="SAM-DEPENDENT METHYLTRANSFERASE"/>
    <property type="match status" value="1"/>
</dbReference>
<protein>
    <submittedName>
        <fullName evidence="3">Ribosomal RNA large subunit methyltransferase F</fullName>
    </submittedName>
</protein>
<dbReference type="OrthoDB" id="514248at2759"/>
<dbReference type="Pfam" id="PF05971">
    <property type="entry name" value="Methyltransf_10"/>
    <property type="match status" value="1"/>
</dbReference>
<reference evidence="3 4" key="1">
    <citation type="journal article" date="2019" name="Fungal Biol. Biotechnol.">
        <title>Draft genome sequence of fastidious pathogen Ceratobasidium theobromae, which causes vascular-streak dieback in Theobroma cacao.</title>
        <authorList>
            <person name="Ali S.S."/>
            <person name="Asman A."/>
            <person name="Shao J."/>
            <person name="Firmansyah A.P."/>
            <person name="Susilo A.W."/>
            <person name="Rosmana A."/>
            <person name="McMahon P."/>
            <person name="Junaid M."/>
            <person name="Guest D."/>
            <person name="Kheng T.Y."/>
            <person name="Meinhardt L.W."/>
            <person name="Bailey B.A."/>
        </authorList>
    </citation>
    <scope>NUCLEOTIDE SEQUENCE [LARGE SCALE GENOMIC DNA]</scope>
    <source>
        <strain evidence="3 4">CT2</strain>
    </source>
</reference>
<evidence type="ECO:0000256" key="2">
    <source>
        <dbReference type="ARBA" id="ARBA00022679"/>
    </source>
</evidence>
<dbReference type="GO" id="GO:0005634">
    <property type="term" value="C:nucleus"/>
    <property type="evidence" value="ECO:0007669"/>
    <property type="project" value="TreeGrafter"/>
</dbReference>
<dbReference type="AlphaFoldDB" id="A0A5N5QP87"/>
<dbReference type="GO" id="GO:0008168">
    <property type="term" value="F:methyltransferase activity"/>
    <property type="evidence" value="ECO:0007669"/>
    <property type="project" value="UniProtKB-KW"/>
</dbReference>
<name>A0A5N5QP87_9AGAM</name>
<dbReference type="InterPro" id="IPR010286">
    <property type="entry name" value="METTL16/RlmF"/>
</dbReference>
<evidence type="ECO:0000313" key="4">
    <source>
        <dbReference type="Proteomes" id="UP000383932"/>
    </source>
</evidence>
<keyword evidence="4" id="KW-1185">Reference proteome</keyword>
<organism evidence="3 4">
    <name type="scientific">Ceratobasidium theobromae</name>
    <dbReference type="NCBI Taxonomy" id="1582974"/>
    <lineage>
        <taxon>Eukaryota</taxon>
        <taxon>Fungi</taxon>
        <taxon>Dikarya</taxon>
        <taxon>Basidiomycota</taxon>
        <taxon>Agaricomycotina</taxon>
        <taxon>Agaricomycetes</taxon>
        <taxon>Cantharellales</taxon>
        <taxon>Ceratobasidiaceae</taxon>
        <taxon>Ceratobasidium</taxon>
    </lineage>
</organism>
<keyword evidence="1 3" id="KW-0489">Methyltransferase</keyword>
<evidence type="ECO:0000256" key="1">
    <source>
        <dbReference type="ARBA" id="ARBA00022603"/>
    </source>
</evidence>
<dbReference type="Proteomes" id="UP000383932">
    <property type="component" value="Unassembled WGS sequence"/>
</dbReference>
<keyword evidence="2 3" id="KW-0808">Transferase</keyword>
<accession>A0A5N5QP87</accession>
<gene>
    <name evidence="3" type="ORF">CTheo_3259</name>
</gene>
<evidence type="ECO:0000313" key="3">
    <source>
        <dbReference type="EMBL" id="KAB5593341.1"/>
    </source>
</evidence>
<proteinExistence type="predicted"/>
<dbReference type="PANTHER" id="PTHR13393:SF0">
    <property type="entry name" value="RNA N6-ADENOSINE-METHYLTRANSFERASE METTL16"/>
    <property type="match status" value="1"/>
</dbReference>
<sequence length="428" mass="47922">MSASLRQSYENIDFGELAEYFPPLRPFLFENKTGGFNLDFKNDAANRTLTRALLKRDFGLEVTLLKDRLCPPVPNRLNYVIWITDLVKVTSPDDNIVGLDIGTGSTAIYPLLACSIHKNWHFLATDIDKTSLATAAINIQQNPKLKARVRLLSTTQDAPILSLLLPEALAQLLGPELRRPPVAFSMCNPPFYSDIEEVSRSANNKSTDPHAVCTGALVEMITPGGEAAFVRQMIDESIGLQDACGWYTSLLGKMSSLAALVDVLREKGIDNYAITELIQGTTRRWVIAWSFLDVRLPDTLARPQSQSLRSIAPPPNTLRHSIFDPNSRPLTHNAIIRVLTDVPKLRYEELQDPKRVRAIAYEVTWTRAARRRLARNPPEDMMIDDKSTPVVVSEISVIDEHTLEISWIRGKDRGVFVSFWGFLSGKLT</sequence>
<dbReference type="InterPro" id="IPR029063">
    <property type="entry name" value="SAM-dependent_MTases_sf"/>
</dbReference>
<dbReference type="EMBL" id="SSOP01000040">
    <property type="protein sequence ID" value="KAB5593341.1"/>
    <property type="molecule type" value="Genomic_DNA"/>
</dbReference>
<dbReference type="GO" id="GO:0070475">
    <property type="term" value="P:rRNA base methylation"/>
    <property type="evidence" value="ECO:0007669"/>
    <property type="project" value="TreeGrafter"/>
</dbReference>
<comment type="caution">
    <text evidence="3">The sequence shown here is derived from an EMBL/GenBank/DDBJ whole genome shotgun (WGS) entry which is preliminary data.</text>
</comment>
<dbReference type="Gene3D" id="3.40.50.150">
    <property type="entry name" value="Vaccinia Virus protein VP39"/>
    <property type="match status" value="1"/>
</dbReference>
<dbReference type="SUPFAM" id="SSF53335">
    <property type="entry name" value="S-adenosyl-L-methionine-dependent methyltransferases"/>
    <property type="match status" value="1"/>
</dbReference>